<evidence type="ECO:0000256" key="3">
    <source>
        <dbReference type="SAM" id="MobiDB-lite"/>
    </source>
</evidence>
<keyword evidence="2" id="KW-0653">Protein transport</keyword>
<dbReference type="PANTHER" id="PTHR19957:SF267">
    <property type="entry name" value="SYNTAXIN-22-LIKE"/>
    <property type="match status" value="1"/>
</dbReference>
<dbReference type="OrthoDB" id="364348at2759"/>
<keyword evidence="4" id="KW-0472">Membrane</keyword>
<dbReference type="RefSeq" id="XP_008812986.1">
    <property type="nucleotide sequence ID" value="XM_008814764.3"/>
</dbReference>
<dbReference type="Pfam" id="PF14523">
    <property type="entry name" value="Syntaxin_2"/>
    <property type="match status" value="1"/>
</dbReference>
<dbReference type="GeneID" id="103723743"/>
<dbReference type="GO" id="GO:0016192">
    <property type="term" value="P:vesicle-mediated transport"/>
    <property type="evidence" value="ECO:0007669"/>
    <property type="project" value="InterPro"/>
</dbReference>
<dbReference type="Gene3D" id="1.20.5.110">
    <property type="match status" value="1"/>
</dbReference>
<keyword evidence="4" id="KW-1133">Transmembrane helix</keyword>
<keyword evidence="4" id="KW-0812">Transmembrane</keyword>
<evidence type="ECO:0000256" key="2">
    <source>
        <dbReference type="ARBA" id="ARBA00022927"/>
    </source>
</evidence>
<feature type="domain" description="T-SNARE coiled-coil homology" evidence="5">
    <location>
        <begin position="171"/>
        <end position="233"/>
    </location>
</feature>
<dbReference type="CDD" id="cd15840">
    <property type="entry name" value="SNARE_Qa"/>
    <property type="match status" value="1"/>
</dbReference>
<evidence type="ECO:0000259" key="5">
    <source>
        <dbReference type="PROSITE" id="PS50192"/>
    </source>
</evidence>
<organism evidence="6 7">
    <name type="scientific">Phoenix dactylifera</name>
    <name type="common">Date palm</name>
    <dbReference type="NCBI Taxonomy" id="42345"/>
    <lineage>
        <taxon>Eukaryota</taxon>
        <taxon>Viridiplantae</taxon>
        <taxon>Streptophyta</taxon>
        <taxon>Embryophyta</taxon>
        <taxon>Tracheophyta</taxon>
        <taxon>Spermatophyta</taxon>
        <taxon>Magnoliopsida</taxon>
        <taxon>Liliopsida</taxon>
        <taxon>Arecaceae</taxon>
        <taxon>Coryphoideae</taxon>
        <taxon>Phoeniceae</taxon>
        <taxon>Phoenix</taxon>
    </lineage>
</organism>
<proteinExistence type="inferred from homology"/>
<dbReference type="GO" id="GO:0015031">
    <property type="term" value="P:protein transport"/>
    <property type="evidence" value="ECO:0007669"/>
    <property type="project" value="UniProtKB-KW"/>
</dbReference>
<dbReference type="Pfam" id="PF05739">
    <property type="entry name" value="SNARE"/>
    <property type="match status" value="1"/>
</dbReference>
<reference evidence="7" key="1">
    <citation type="submission" date="2025-08" db="UniProtKB">
        <authorList>
            <consortium name="RefSeq"/>
        </authorList>
    </citation>
    <scope>IDENTIFICATION</scope>
    <source>
        <tissue evidence="7">Young leaves</tissue>
    </source>
</reference>
<feature type="transmembrane region" description="Helical" evidence="4">
    <location>
        <begin position="244"/>
        <end position="264"/>
    </location>
</feature>
<gene>
    <name evidence="7" type="primary">LOC103723743</name>
</gene>
<dbReference type="SMART" id="SM00397">
    <property type="entry name" value="t_SNARE"/>
    <property type="match status" value="1"/>
</dbReference>
<protein>
    <submittedName>
        <fullName evidence="7">Syntaxin-22-like</fullName>
    </submittedName>
</protein>
<dbReference type="PROSITE" id="PS50192">
    <property type="entry name" value="T_SNARE"/>
    <property type="match status" value="1"/>
</dbReference>
<dbReference type="InterPro" id="IPR045242">
    <property type="entry name" value="Syntaxin"/>
</dbReference>
<feature type="region of interest" description="Disordered" evidence="3">
    <location>
        <begin position="120"/>
        <end position="146"/>
    </location>
</feature>
<evidence type="ECO:0000256" key="1">
    <source>
        <dbReference type="ARBA" id="ARBA00009063"/>
    </source>
</evidence>
<accession>A0A8B7D4F5</accession>
<sequence length="265" mass="29365">MSFQDLEDPSKPSLAPKTSTSAVAAGIFQINTAAAGFRRLVDAIGTSKDTSEHRQALQDARKRIGQLVKETSTKLKSLIDANRDENPSKRAEEAKLARDFQAAIHDFQKAQKLAEERELAYAPSTSRSPLPSSSGAEENGKGDGDEEGMLLLWEQKRQEILSLGNEITFNEAVIEERDQGIKAINNDVEQVNEIYRDLAVLLHSQRVTIDDIDRHMEETSASAVQAKTVLRKASKSTRSRSSRCCWALVVFVTVLVILLLVLILY</sequence>
<dbReference type="Proteomes" id="UP000228380">
    <property type="component" value="Unplaced"/>
</dbReference>
<evidence type="ECO:0000313" key="7">
    <source>
        <dbReference type="RefSeq" id="XP_008812986.1"/>
    </source>
</evidence>
<dbReference type="GO" id="GO:0016020">
    <property type="term" value="C:membrane"/>
    <property type="evidence" value="ECO:0007669"/>
    <property type="project" value="InterPro"/>
</dbReference>
<evidence type="ECO:0000313" key="6">
    <source>
        <dbReference type="Proteomes" id="UP000228380"/>
    </source>
</evidence>
<dbReference type="InterPro" id="IPR006011">
    <property type="entry name" value="Syntaxin_N"/>
</dbReference>
<keyword evidence="6" id="KW-1185">Reference proteome</keyword>
<dbReference type="Gene3D" id="1.20.58.70">
    <property type="match status" value="1"/>
</dbReference>
<dbReference type="InterPro" id="IPR000727">
    <property type="entry name" value="T_SNARE_dom"/>
</dbReference>
<dbReference type="SUPFAM" id="SSF47661">
    <property type="entry name" value="t-snare proteins"/>
    <property type="match status" value="1"/>
</dbReference>
<comment type="similarity">
    <text evidence="1">Belongs to the syntaxin family.</text>
</comment>
<feature type="compositionally biased region" description="Low complexity" evidence="3">
    <location>
        <begin position="123"/>
        <end position="137"/>
    </location>
</feature>
<name>A0A8B7D4F5_PHODC</name>
<evidence type="ECO:0000256" key="4">
    <source>
        <dbReference type="SAM" id="Phobius"/>
    </source>
</evidence>
<dbReference type="KEGG" id="pda:103723743"/>
<keyword evidence="2" id="KW-0813">Transport</keyword>
<dbReference type="InterPro" id="IPR010989">
    <property type="entry name" value="SNARE"/>
</dbReference>
<dbReference type="SMART" id="SM00503">
    <property type="entry name" value="SynN"/>
    <property type="match status" value="1"/>
</dbReference>
<dbReference type="AlphaFoldDB" id="A0A8B7D4F5"/>
<dbReference type="PANTHER" id="PTHR19957">
    <property type="entry name" value="SYNTAXIN"/>
    <property type="match status" value="1"/>
</dbReference>